<dbReference type="CDD" id="cd03257">
    <property type="entry name" value="ABC_NikE_OppD_transporters"/>
    <property type="match status" value="1"/>
</dbReference>
<keyword evidence="2" id="KW-0813">Transport</keyword>
<dbReference type="InterPro" id="IPR017871">
    <property type="entry name" value="ABC_transporter-like_CS"/>
</dbReference>
<keyword evidence="3" id="KW-0547">Nucleotide-binding</keyword>
<dbReference type="InterPro" id="IPR050319">
    <property type="entry name" value="ABC_transp_ATP-bind"/>
</dbReference>
<evidence type="ECO:0000256" key="4">
    <source>
        <dbReference type="ARBA" id="ARBA00022840"/>
    </source>
</evidence>
<evidence type="ECO:0000256" key="1">
    <source>
        <dbReference type="ARBA" id="ARBA00005417"/>
    </source>
</evidence>
<dbReference type="PATRIC" id="fig|280505.15.peg.3802"/>
<dbReference type="GO" id="GO:0016887">
    <property type="term" value="F:ATP hydrolysis activity"/>
    <property type="evidence" value="ECO:0007669"/>
    <property type="project" value="InterPro"/>
</dbReference>
<gene>
    <name evidence="6" type="ORF">LBBP_03904</name>
</gene>
<dbReference type="Gene3D" id="3.40.50.300">
    <property type="entry name" value="P-loop containing nucleotide triphosphate hydrolases"/>
    <property type="match status" value="1"/>
</dbReference>
<protein>
    <submittedName>
        <fullName evidence="6">ATP-binding protein of an ABC transporter complex</fullName>
    </submittedName>
</protein>
<dbReference type="GO" id="GO:0055085">
    <property type="term" value="P:transmembrane transport"/>
    <property type="evidence" value="ECO:0007669"/>
    <property type="project" value="UniProtKB-ARBA"/>
</dbReference>
<dbReference type="SMART" id="SM00382">
    <property type="entry name" value="AAA"/>
    <property type="match status" value="1"/>
</dbReference>
<dbReference type="AlphaFoldDB" id="A0A0E3B788"/>
<dbReference type="InterPro" id="IPR003593">
    <property type="entry name" value="AAA+_ATPase"/>
</dbReference>
<feature type="domain" description="ABC transporter" evidence="5">
    <location>
        <begin position="2"/>
        <end position="251"/>
    </location>
</feature>
<evidence type="ECO:0000313" key="6">
    <source>
        <dbReference type="EMBL" id="ALO28065.1"/>
    </source>
</evidence>
<dbReference type="Proteomes" id="UP000058857">
    <property type="component" value="Chromosome 1"/>
</dbReference>
<dbReference type="GeneID" id="61175355"/>
<dbReference type="PROSITE" id="PS00211">
    <property type="entry name" value="ABC_TRANSPORTER_1"/>
    <property type="match status" value="1"/>
</dbReference>
<reference evidence="6 7" key="1">
    <citation type="journal article" date="2015" name="PLoS Negl. Trop. Dis.">
        <title>Distribution of Plasmids in Distinct Leptospira Pathogenic Species.</title>
        <authorList>
            <person name="Wang Y."/>
            <person name="Zhuang X."/>
            <person name="Zhong Y."/>
            <person name="Zhang C."/>
            <person name="Zhang Y."/>
            <person name="Zeng L."/>
            <person name="Zhu Y."/>
            <person name="He P."/>
            <person name="Dong K."/>
            <person name="Pal U."/>
            <person name="Guo X."/>
            <person name="Qin J."/>
        </authorList>
    </citation>
    <scope>NUCLEOTIDE SEQUENCE [LARGE SCALE GENOMIC DNA]</scope>
    <source>
        <strain evidence="6 7">56604</strain>
    </source>
</reference>
<evidence type="ECO:0000256" key="3">
    <source>
        <dbReference type="ARBA" id="ARBA00022741"/>
    </source>
</evidence>
<evidence type="ECO:0000259" key="5">
    <source>
        <dbReference type="PROSITE" id="PS50893"/>
    </source>
</evidence>
<dbReference type="PROSITE" id="PS50893">
    <property type="entry name" value="ABC_TRANSPORTER_2"/>
    <property type="match status" value="1"/>
</dbReference>
<organism evidence="6">
    <name type="scientific">Leptospira borgpetersenii serovar Ballum</name>
    <dbReference type="NCBI Taxonomy" id="280505"/>
    <lineage>
        <taxon>Bacteria</taxon>
        <taxon>Pseudomonadati</taxon>
        <taxon>Spirochaetota</taxon>
        <taxon>Spirochaetia</taxon>
        <taxon>Leptospirales</taxon>
        <taxon>Leptospiraceae</taxon>
        <taxon>Leptospira</taxon>
    </lineage>
</organism>
<name>A0A0E3B788_LEPBO</name>
<keyword evidence="4 6" id="KW-0067">ATP-binding</keyword>
<dbReference type="InterPro" id="IPR003439">
    <property type="entry name" value="ABC_transporter-like_ATP-bd"/>
</dbReference>
<dbReference type="RefSeq" id="WP_002724285.1">
    <property type="nucleotide sequence ID" value="NZ_CP012029.1"/>
</dbReference>
<dbReference type="InterPro" id="IPR013563">
    <property type="entry name" value="Oligopep_ABC_C"/>
</dbReference>
<dbReference type="Pfam" id="PF00005">
    <property type="entry name" value="ABC_tran"/>
    <property type="match status" value="1"/>
</dbReference>
<dbReference type="GO" id="GO:0005524">
    <property type="term" value="F:ATP binding"/>
    <property type="evidence" value="ECO:0007669"/>
    <property type="project" value="UniProtKB-KW"/>
</dbReference>
<sequence>MIRIQDLTISYYTKSEFGFRKNRVIAVDEINLEIGNNEILGLVGESGCGKSTLGKGLIKLLKSESGSIYFENQEITSLSSSKFFPFRKNLQIIFQDPYSSLNPRMTISEILMEGLEIHEKSSREESELKIRKILERVNLSSDILSRFPHEFSGGQRQRIAIARVLVLRPKFVICDESVSALDVSTGTQVLKLLVELKNEFGLSYLFISHDLGVVKSISDRIAVMYLGKIVELGKTKDIISSPAHPYTKALFQSTFDVYDRKKIRLPLKGEIPSIVNKPTGCHFHTRCPIVQDFCKSQTPTWKEIGTDQKALCHFPLDRKK</sequence>
<dbReference type="FunFam" id="3.40.50.300:FF:000016">
    <property type="entry name" value="Oligopeptide ABC transporter ATP-binding component"/>
    <property type="match status" value="1"/>
</dbReference>
<evidence type="ECO:0000256" key="2">
    <source>
        <dbReference type="ARBA" id="ARBA00022448"/>
    </source>
</evidence>
<dbReference type="PANTHER" id="PTHR43776">
    <property type="entry name" value="TRANSPORT ATP-BINDING PROTEIN"/>
    <property type="match status" value="1"/>
</dbReference>
<comment type="similarity">
    <text evidence="1">Belongs to the ABC transporter superfamily.</text>
</comment>
<dbReference type="InterPro" id="IPR027417">
    <property type="entry name" value="P-loop_NTPase"/>
</dbReference>
<dbReference type="SUPFAM" id="SSF52540">
    <property type="entry name" value="P-loop containing nucleoside triphosphate hydrolases"/>
    <property type="match status" value="1"/>
</dbReference>
<dbReference type="PANTHER" id="PTHR43776:SF7">
    <property type="entry name" value="D,D-DIPEPTIDE TRANSPORT ATP-BINDING PROTEIN DDPF-RELATED"/>
    <property type="match status" value="1"/>
</dbReference>
<accession>A0A0E3B788</accession>
<evidence type="ECO:0000313" key="7">
    <source>
        <dbReference type="Proteomes" id="UP000058857"/>
    </source>
</evidence>
<dbReference type="GO" id="GO:0015833">
    <property type="term" value="P:peptide transport"/>
    <property type="evidence" value="ECO:0007669"/>
    <property type="project" value="InterPro"/>
</dbReference>
<dbReference type="EMBL" id="CP012029">
    <property type="protein sequence ID" value="ALO28065.1"/>
    <property type="molecule type" value="Genomic_DNA"/>
</dbReference>
<dbReference type="Pfam" id="PF08352">
    <property type="entry name" value="oligo_HPY"/>
    <property type="match status" value="1"/>
</dbReference>
<proteinExistence type="inferred from homology"/>
<dbReference type="NCBIfam" id="TIGR01727">
    <property type="entry name" value="oligo_HPY"/>
    <property type="match status" value="1"/>
</dbReference>